<dbReference type="EMBL" id="QGNW01000199">
    <property type="protein sequence ID" value="RVW85841.1"/>
    <property type="molecule type" value="Genomic_DNA"/>
</dbReference>
<evidence type="ECO:0008006" key="3">
    <source>
        <dbReference type="Google" id="ProtNLM"/>
    </source>
</evidence>
<protein>
    <recommendedName>
        <fullName evidence="3">Elongin-A</fullName>
    </recommendedName>
</protein>
<proteinExistence type="predicted"/>
<dbReference type="GO" id="GO:0070449">
    <property type="term" value="C:elongin complex"/>
    <property type="evidence" value="ECO:0007669"/>
    <property type="project" value="InterPro"/>
</dbReference>
<dbReference type="Gene3D" id="6.10.250.3180">
    <property type="match status" value="1"/>
</dbReference>
<dbReference type="Proteomes" id="UP000288805">
    <property type="component" value="Unassembled WGS sequence"/>
</dbReference>
<dbReference type="PANTHER" id="PTHR47543">
    <property type="entry name" value="OS08G0169600 PROTEIN"/>
    <property type="match status" value="1"/>
</dbReference>
<organism evidence="1 2">
    <name type="scientific">Vitis vinifera</name>
    <name type="common">Grape</name>
    <dbReference type="NCBI Taxonomy" id="29760"/>
    <lineage>
        <taxon>Eukaryota</taxon>
        <taxon>Viridiplantae</taxon>
        <taxon>Streptophyta</taxon>
        <taxon>Embryophyta</taxon>
        <taxon>Tracheophyta</taxon>
        <taxon>Spermatophyta</taxon>
        <taxon>Magnoliopsida</taxon>
        <taxon>eudicotyledons</taxon>
        <taxon>Gunneridae</taxon>
        <taxon>Pentapetalae</taxon>
        <taxon>rosids</taxon>
        <taxon>Vitales</taxon>
        <taxon>Vitaceae</taxon>
        <taxon>Viteae</taxon>
        <taxon>Vitis</taxon>
    </lineage>
</organism>
<name>A0A438HN18_VITVI</name>
<accession>A0A438HN18</accession>
<reference evidence="1 2" key="1">
    <citation type="journal article" date="2018" name="PLoS Genet.">
        <title>Population sequencing reveals clonal diversity and ancestral inbreeding in the grapevine cultivar Chardonnay.</title>
        <authorList>
            <person name="Roach M.J."/>
            <person name="Johnson D.L."/>
            <person name="Bohlmann J."/>
            <person name="van Vuuren H.J."/>
            <person name="Jones S.J."/>
            <person name="Pretorius I.S."/>
            <person name="Schmidt S.A."/>
            <person name="Borneman A.R."/>
        </authorList>
    </citation>
    <scope>NUCLEOTIDE SEQUENCE [LARGE SCALE GENOMIC DNA]</scope>
    <source>
        <strain evidence="2">cv. Chardonnay</strain>
        <tissue evidence="1">Leaf</tissue>
    </source>
</reference>
<dbReference type="InterPro" id="IPR010684">
    <property type="entry name" value="RNA_pol_II_trans_fac_SIII_A"/>
</dbReference>
<dbReference type="PANTHER" id="PTHR47543:SF2">
    <property type="entry name" value="RNA POLYMERASE II TRANSCRIPTION FACTOR SIII SUBUNIT A"/>
    <property type="match status" value="1"/>
</dbReference>
<dbReference type="GO" id="GO:0006368">
    <property type="term" value="P:transcription elongation by RNA polymerase II"/>
    <property type="evidence" value="ECO:0007669"/>
    <property type="project" value="InterPro"/>
</dbReference>
<evidence type="ECO:0000313" key="2">
    <source>
        <dbReference type="Proteomes" id="UP000288805"/>
    </source>
</evidence>
<sequence>MKFDCISPFVLGLTRHSGVSMNMMVKRKVPSLVDLCIRTAIDNVRYLGDVGETDINLLDHILPHCTVDQLMHIEKCTEERDLSEVTDKLWKKFYEKEFGVKSTNLVVERMKQKKVSFKWSKLYEAKLKDRDEAQKKSFDRIKQLYQKEDARKQSRQVKICTKVPPSSNKRCFYGGPGTSNLKSNLMKKAKVECLNRFSVIEMGSFRQLTIPFSFPTVPEVKNLAAMKKQALQSRCIAPARKLGSFSGKDCASTSNLTKPMQRRL</sequence>
<comment type="caution">
    <text evidence="1">The sequence shown here is derived from an EMBL/GenBank/DDBJ whole genome shotgun (WGS) entry which is preliminary data.</text>
</comment>
<dbReference type="AlphaFoldDB" id="A0A438HN18"/>
<evidence type="ECO:0000313" key="1">
    <source>
        <dbReference type="EMBL" id="RVW85841.1"/>
    </source>
</evidence>
<gene>
    <name evidence="1" type="ORF">CK203_035298</name>
</gene>
<dbReference type="Pfam" id="PF06881">
    <property type="entry name" value="Elongin_A"/>
    <property type="match status" value="1"/>
</dbReference>